<comment type="caution">
    <text evidence="2">The sequence shown here is derived from an EMBL/GenBank/DDBJ whole genome shotgun (WGS) entry which is preliminary data.</text>
</comment>
<gene>
    <name evidence="2" type="ORF">SVIO_048210</name>
</gene>
<feature type="compositionally biased region" description="Pro residues" evidence="1">
    <location>
        <begin position="68"/>
        <end position="80"/>
    </location>
</feature>
<keyword evidence="3" id="KW-1185">Reference proteome</keyword>
<evidence type="ECO:0000256" key="1">
    <source>
        <dbReference type="SAM" id="MobiDB-lite"/>
    </source>
</evidence>
<feature type="region of interest" description="Disordered" evidence="1">
    <location>
        <begin position="20"/>
        <end position="97"/>
    </location>
</feature>
<dbReference type="Proteomes" id="UP000301309">
    <property type="component" value="Unassembled WGS sequence"/>
</dbReference>
<protein>
    <submittedName>
        <fullName evidence="2">Uncharacterized protein</fullName>
    </submittedName>
</protein>
<dbReference type="EMBL" id="BJHW01000001">
    <property type="protein sequence ID" value="GDY54198.1"/>
    <property type="molecule type" value="Genomic_DNA"/>
</dbReference>
<evidence type="ECO:0000313" key="3">
    <source>
        <dbReference type="Proteomes" id="UP000301309"/>
    </source>
</evidence>
<dbReference type="AlphaFoldDB" id="A0A4D4L6M6"/>
<sequence length="120" mass="11665">MPVAGCGAWVRDVGARCWVRGVGASGGEPHPAPSRNDGAPPLGPRRGSAPGPRSSNAGGAGLRSDGAPPLPGSTPGPAAPQTPEALVAQPGSAGPLTPEGWVRAVRVGVSPEGWVSVVVG</sequence>
<name>A0A4D4L6M6_STRVO</name>
<proteinExistence type="predicted"/>
<organism evidence="2 3">
    <name type="scientific">Streptomyces violaceusniger</name>
    <dbReference type="NCBI Taxonomy" id="68280"/>
    <lineage>
        <taxon>Bacteria</taxon>
        <taxon>Bacillati</taxon>
        <taxon>Actinomycetota</taxon>
        <taxon>Actinomycetes</taxon>
        <taxon>Kitasatosporales</taxon>
        <taxon>Streptomycetaceae</taxon>
        <taxon>Streptomyces</taxon>
        <taxon>Streptomyces violaceusniger group</taxon>
    </lineage>
</organism>
<accession>A0A4D4L6M6</accession>
<evidence type="ECO:0000313" key="2">
    <source>
        <dbReference type="EMBL" id="GDY54198.1"/>
    </source>
</evidence>
<reference evidence="2 3" key="1">
    <citation type="journal article" date="2020" name="Int. J. Syst. Evol. Microbiol.">
        <title>Reclassification of Streptomyces castelarensis and Streptomyces sporoclivatus as later heterotypic synonyms of Streptomyces antimycoticus.</title>
        <authorList>
            <person name="Komaki H."/>
            <person name="Tamura T."/>
        </authorList>
    </citation>
    <scope>NUCLEOTIDE SEQUENCE [LARGE SCALE GENOMIC DNA]</scope>
    <source>
        <strain evidence="2 3">NBRC 13459</strain>
    </source>
</reference>